<accession>A0A3E0LG79</accession>
<dbReference type="Proteomes" id="UP000257002">
    <property type="component" value="Unassembled WGS sequence"/>
</dbReference>
<evidence type="ECO:0000313" key="3">
    <source>
        <dbReference type="Proteomes" id="UP000257002"/>
    </source>
</evidence>
<comment type="caution">
    <text evidence="2">The sequence shown here is derived from an EMBL/GenBank/DDBJ whole genome shotgun (WGS) entry which is preliminary data.</text>
</comment>
<evidence type="ECO:0000256" key="1">
    <source>
        <dbReference type="SAM" id="MobiDB-lite"/>
    </source>
</evidence>
<dbReference type="NCBIfam" id="TIGR02683">
    <property type="entry name" value="upstrm_HI1419"/>
    <property type="match status" value="1"/>
</dbReference>
<organism evidence="2 3">
    <name type="scientific">Microcystis wesenbergii TW10</name>
    <dbReference type="NCBI Taxonomy" id="2060474"/>
    <lineage>
        <taxon>Bacteria</taxon>
        <taxon>Bacillati</taxon>
        <taxon>Cyanobacteriota</taxon>
        <taxon>Cyanophyceae</taxon>
        <taxon>Oscillatoriophycideae</taxon>
        <taxon>Chroococcales</taxon>
        <taxon>Microcystaceae</taxon>
        <taxon>Microcystis</taxon>
    </lineage>
</organism>
<feature type="compositionally biased region" description="Basic and acidic residues" evidence="1">
    <location>
        <begin position="109"/>
        <end position="123"/>
    </location>
</feature>
<dbReference type="PANTHER" id="PTHR41791">
    <property type="entry name" value="SSL7039 PROTEIN"/>
    <property type="match status" value="1"/>
</dbReference>
<proteinExistence type="predicted"/>
<dbReference type="PANTHER" id="PTHR41791:SF1">
    <property type="entry name" value="SSL7039 PROTEIN"/>
    <property type="match status" value="1"/>
</dbReference>
<evidence type="ECO:0000313" key="2">
    <source>
        <dbReference type="EMBL" id="REJ46416.1"/>
    </source>
</evidence>
<name>A0A3E0LG79_9CHRO</name>
<sequence>MSIIKVQEYLKEDGSSPYQEWFNSLDVQAAAKVTVAKSRLELGNTSNVKWFDGIGEYKIDWDPGYRIYLAQDGKQLIVLFGGGTKKNQQSDINRAKELYQEYKRRKKEISKEQATDNDNRDKR</sequence>
<dbReference type="EMBL" id="QQWD01000043">
    <property type="protein sequence ID" value="REJ46416.1"/>
    <property type="molecule type" value="Genomic_DNA"/>
</dbReference>
<dbReference type="InterPro" id="IPR014056">
    <property type="entry name" value="TypeIITA-like_toxin_pred"/>
</dbReference>
<dbReference type="PIRSF" id="PIRSF028744">
    <property type="entry name" value="Addict_mod_HI1419"/>
    <property type="match status" value="1"/>
</dbReference>
<gene>
    <name evidence="2" type="ORF">DWQ51_21815</name>
</gene>
<dbReference type="AlphaFoldDB" id="A0A3E0LG79"/>
<feature type="region of interest" description="Disordered" evidence="1">
    <location>
        <begin position="103"/>
        <end position="123"/>
    </location>
</feature>
<protein>
    <submittedName>
        <fullName evidence="2">Type II toxin-antitoxin system RelE/ParE family toxin</fullName>
    </submittedName>
</protein>
<reference evidence="2 3" key="1">
    <citation type="submission" date="2017-10" db="EMBL/GenBank/DDBJ databases">
        <title>A large-scale comparative metagenomic study reveals the eutrophication-driven functional interactions in six Microcystis-epibionts communities.</title>
        <authorList>
            <person name="Li Q."/>
            <person name="Lin F."/>
        </authorList>
    </citation>
    <scope>NUCLEOTIDE SEQUENCE [LARGE SCALE GENOMIC DNA]</scope>
    <source>
        <strain evidence="2">TW10</strain>
    </source>
</reference>